<evidence type="ECO:0000313" key="2">
    <source>
        <dbReference type="EMBL" id="MCR6488915.1"/>
    </source>
</evidence>
<reference evidence="2" key="1">
    <citation type="submission" date="2022-06" db="EMBL/GenBank/DDBJ databases">
        <title>Amycolatopsis iheyaensis sp. nov., a new species of the genus Amycolatopsis isolated from soil in Iheya island, Japan.</title>
        <authorList>
            <person name="Ngamcharungchit C."/>
            <person name="Kanto H."/>
            <person name="Take A."/>
            <person name="Intra B."/>
            <person name="Matsumoto A."/>
            <person name="Panbangred W."/>
            <person name="Inahashi Y."/>
        </authorList>
    </citation>
    <scope>NUCLEOTIDE SEQUENCE</scope>
    <source>
        <strain evidence="2">OK19-0408</strain>
    </source>
</reference>
<dbReference type="Pfam" id="PF19953">
    <property type="entry name" value="EACC1"/>
    <property type="match status" value="1"/>
</dbReference>
<dbReference type="RefSeq" id="WP_257925480.1">
    <property type="nucleotide sequence ID" value="NZ_JAMXQV010000028.1"/>
</dbReference>
<name>A0A9X2NLD6_9PSEU</name>
<keyword evidence="1" id="KW-0812">Transmembrane</keyword>
<evidence type="ECO:0000313" key="3">
    <source>
        <dbReference type="Proteomes" id="UP001144096"/>
    </source>
</evidence>
<dbReference type="EMBL" id="JAMXQV010000028">
    <property type="protein sequence ID" value="MCR6488915.1"/>
    <property type="molecule type" value="Genomic_DNA"/>
</dbReference>
<proteinExistence type="predicted"/>
<organism evidence="2 3">
    <name type="scientific">Amycolatopsis iheyensis</name>
    <dbReference type="NCBI Taxonomy" id="2945988"/>
    <lineage>
        <taxon>Bacteria</taxon>
        <taxon>Bacillati</taxon>
        <taxon>Actinomycetota</taxon>
        <taxon>Actinomycetes</taxon>
        <taxon>Pseudonocardiales</taxon>
        <taxon>Pseudonocardiaceae</taxon>
        <taxon>Amycolatopsis</taxon>
    </lineage>
</organism>
<evidence type="ECO:0000256" key="1">
    <source>
        <dbReference type="SAM" id="Phobius"/>
    </source>
</evidence>
<dbReference type="InterPro" id="IPR045428">
    <property type="entry name" value="EACC1"/>
</dbReference>
<sequence>MTSDEVRISAQDDPDELRALIKWLRAEDDLRSRLTLHDKTPGQGHMGGALDYLTLLLGGGFGTVFVKSLFTYLGQRRKSVVFDLELERGDGQRLRLRLTNDKSAEATLETVIRFIDARE</sequence>
<dbReference type="Proteomes" id="UP001144096">
    <property type="component" value="Unassembled WGS sequence"/>
</dbReference>
<accession>A0A9X2NLD6</accession>
<feature type="transmembrane region" description="Helical" evidence="1">
    <location>
        <begin position="52"/>
        <end position="70"/>
    </location>
</feature>
<keyword evidence="1" id="KW-1133">Transmembrane helix</keyword>
<keyword evidence="3" id="KW-1185">Reference proteome</keyword>
<gene>
    <name evidence="2" type="ORF">M8542_39410</name>
</gene>
<protein>
    <submittedName>
        <fullName evidence="2">Uncharacterized protein</fullName>
    </submittedName>
</protein>
<keyword evidence="1" id="KW-0472">Membrane</keyword>
<comment type="caution">
    <text evidence="2">The sequence shown here is derived from an EMBL/GenBank/DDBJ whole genome shotgun (WGS) entry which is preliminary data.</text>
</comment>
<dbReference type="AlphaFoldDB" id="A0A9X2NLD6"/>